<evidence type="ECO:0000313" key="1">
    <source>
        <dbReference type="EMBL" id="KAG2598689.1"/>
    </source>
</evidence>
<sequence length="119" mass="12882">MLTSQSTSLEKVNWPMYIWVSVRTPSQPLHRVVILPQGRLWKSASVSMLQPAGSLNRTLGAASSSERFCRTVQFVHVTHADDIDCELAFRTGASSPAPADPHGGGHHFLHGRIAASPAP</sequence>
<organism evidence="1 2">
    <name type="scientific">Panicum virgatum</name>
    <name type="common">Blackwell switchgrass</name>
    <dbReference type="NCBI Taxonomy" id="38727"/>
    <lineage>
        <taxon>Eukaryota</taxon>
        <taxon>Viridiplantae</taxon>
        <taxon>Streptophyta</taxon>
        <taxon>Embryophyta</taxon>
        <taxon>Tracheophyta</taxon>
        <taxon>Spermatophyta</taxon>
        <taxon>Magnoliopsida</taxon>
        <taxon>Liliopsida</taxon>
        <taxon>Poales</taxon>
        <taxon>Poaceae</taxon>
        <taxon>PACMAD clade</taxon>
        <taxon>Panicoideae</taxon>
        <taxon>Panicodae</taxon>
        <taxon>Paniceae</taxon>
        <taxon>Panicinae</taxon>
        <taxon>Panicum</taxon>
        <taxon>Panicum sect. Hiantes</taxon>
    </lineage>
</organism>
<gene>
    <name evidence="1" type="ORF">PVAP13_5KG402521</name>
</gene>
<keyword evidence="2" id="KW-1185">Reference proteome</keyword>
<dbReference type="Proteomes" id="UP000823388">
    <property type="component" value="Chromosome 5K"/>
</dbReference>
<protein>
    <submittedName>
        <fullName evidence="1">Uncharacterized protein</fullName>
    </submittedName>
</protein>
<comment type="caution">
    <text evidence="1">The sequence shown here is derived from an EMBL/GenBank/DDBJ whole genome shotgun (WGS) entry which is preliminary data.</text>
</comment>
<proteinExistence type="predicted"/>
<evidence type="ECO:0000313" key="2">
    <source>
        <dbReference type="Proteomes" id="UP000823388"/>
    </source>
</evidence>
<name>A0A8T0SRA3_PANVG</name>
<accession>A0A8T0SRA3</accession>
<reference evidence="1" key="1">
    <citation type="submission" date="2020-05" db="EMBL/GenBank/DDBJ databases">
        <title>WGS assembly of Panicum virgatum.</title>
        <authorList>
            <person name="Lovell J.T."/>
            <person name="Jenkins J."/>
            <person name="Shu S."/>
            <person name="Juenger T.E."/>
            <person name="Schmutz J."/>
        </authorList>
    </citation>
    <scope>NUCLEOTIDE SEQUENCE</scope>
    <source>
        <strain evidence="1">AP13</strain>
    </source>
</reference>
<dbReference type="EMBL" id="CM029045">
    <property type="protein sequence ID" value="KAG2598689.1"/>
    <property type="molecule type" value="Genomic_DNA"/>
</dbReference>
<dbReference type="AlphaFoldDB" id="A0A8T0SRA3"/>